<reference evidence="1" key="1">
    <citation type="journal article" date="1997" name="Nucleic Acids Res.">
        <title>tRNAscan-SE: a program for improved detection of transfer RNA genes in genomic sequence.</title>
        <authorList>
            <person name="Lowe T.M."/>
            <person name="Eddy S.R."/>
        </authorList>
    </citation>
    <scope>NUCLEOTIDE SEQUENCE [LARGE SCALE GENOMIC DNA]</scope>
    <source>
        <strain evidence="1">r\DH55</strain>
    </source>
</reference>
<gene>
    <name evidence="2 3 4" type="primary">LOC104787568</name>
</gene>
<dbReference type="RefSeq" id="XP_010511473.1">
    <property type="nucleotide sequence ID" value="XM_010513171.1"/>
</dbReference>
<evidence type="ECO:0000313" key="4">
    <source>
        <dbReference type="RefSeq" id="XP_010511475.1"/>
    </source>
</evidence>
<evidence type="ECO:0000313" key="2">
    <source>
        <dbReference type="RefSeq" id="XP_010511473.1"/>
    </source>
</evidence>
<reference evidence="2 3" key="3">
    <citation type="submission" date="2025-05" db="UniProtKB">
        <authorList>
            <consortium name="RefSeq"/>
        </authorList>
    </citation>
    <scope>IDENTIFICATION</scope>
    <source>
        <tissue evidence="2 3">Leaf</tissue>
    </source>
</reference>
<evidence type="ECO:0000313" key="3">
    <source>
        <dbReference type="RefSeq" id="XP_010511474.1"/>
    </source>
</evidence>
<dbReference type="GeneID" id="104787568"/>
<name>A0ABM0Z7E9_CAMSA</name>
<dbReference type="RefSeq" id="XP_010511474.1">
    <property type="nucleotide sequence ID" value="XM_010513172.2"/>
</dbReference>
<accession>A0ABM0Z7E9</accession>
<evidence type="ECO:0000313" key="1">
    <source>
        <dbReference type="Proteomes" id="UP000694864"/>
    </source>
</evidence>
<protein>
    <submittedName>
        <fullName evidence="2 3">Uncharacterized protein LOC104787568 isoform X1</fullName>
    </submittedName>
</protein>
<dbReference type="RefSeq" id="XP_010511475.1">
    <property type="nucleotide sequence ID" value="XM_010513173.1"/>
</dbReference>
<proteinExistence type="predicted"/>
<organism evidence="1 2">
    <name type="scientific">Camelina sativa</name>
    <name type="common">False flax</name>
    <name type="synonym">Myagrum sativum</name>
    <dbReference type="NCBI Taxonomy" id="90675"/>
    <lineage>
        <taxon>Eukaryota</taxon>
        <taxon>Viridiplantae</taxon>
        <taxon>Streptophyta</taxon>
        <taxon>Embryophyta</taxon>
        <taxon>Tracheophyta</taxon>
        <taxon>Spermatophyta</taxon>
        <taxon>Magnoliopsida</taxon>
        <taxon>eudicotyledons</taxon>
        <taxon>Gunneridae</taxon>
        <taxon>Pentapetalae</taxon>
        <taxon>rosids</taxon>
        <taxon>malvids</taxon>
        <taxon>Brassicales</taxon>
        <taxon>Brassicaceae</taxon>
        <taxon>Camelineae</taxon>
        <taxon>Camelina</taxon>
    </lineage>
</organism>
<keyword evidence="1" id="KW-1185">Reference proteome</keyword>
<reference evidence="1" key="2">
    <citation type="journal article" date="2014" name="Nat. Commun.">
        <title>The emerging biofuel crop Camelina sativa retains a highly undifferentiated hexaploid genome structure.</title>
        <authorList>
            <person name="Kagale S."/>
            <person name="Koh C."/>
            <person name="Nixon J."/>
            <person name="Bollina V."/>
            <person name="Clarke W.E."/>
            <person name="Tuteja R."/>
            <person name="Spillane C."/>
            <person name="Robinson S.J."/>
            <person name="Links M.G."/>
            <person name="Clarke C."/>
            <person name="Higgins E.E."/>
            <person name="Huebert T."/>
            <person name="Sharpe A.G."/>
            <person name="Parkin I.A."/>
        </authorList>
    </citation>
    <scope>NUCLEOTIDE SEQUENCE [LARGE SCALE GENOMIC DNA]</scope>
    <source>
        <strain evidence="1">r\DH55</strain>
    </source>
</reference>
<sequence length="106" mass="12476">MKLSLPFGLLFCRLQLFRRAIHGLRTAVHKDYFRVVNSRDFSFFSKAKNHRYENSKIHIESVYVNSQHFLVEADAAERAIEASPVWIDGRRLQVLKKFNRVVGNRN</sequence>
<dbReference type="Proteomes" id="UP000694864">
    <property type="component" value="Chromosome 5"/>
</dbReference>